<dbReference type="Proteomes" id="UP001203004">
    <property type="component" value="Unassembled WGS sequence"/>
</dbReference>
<feature type="domain" description="Beta-lactamase-related" evidence="3">
    <location>
        <begin position="6"/>
        <end position="339"/>
    </location>
</feature>
<dbReference type="InterPro" id="IPR012338">
    <property type="entry name" value="Beta-lactam/transpept-like"/>
</dbReference>
<dbReference type="PANTHER" id="PTHR46825:SF11">
    <property type="entry name" value="PENICILLIN-BINDING PROTEIN 4"/>
    <property type="match status" value="1"/>
</dbReference>
<evidence type="ECO:0000256" key="2">
    <source>
        <dbReference type="ARBA" id="ARBA00023136"/>
    </source>
</evidence>
<dbReference type="EMBL" id="JAMAST010000009">
    <property type="protein sequence ID" value="MCL1632091.1"/>
    <property type="molecule type" value="Genomic_DNA"/>
</dbReference>
<evidence type="ECO:0000256" key="1">
    <source>
        <dbReference type="ARBA" id="ARBA00004370"/>
    </source>
</evidence>
<gene>
    <name evidence="4" type="ORF">M3N64_09020</name>
</gene>
<proteinExistence type="predicted"/>
<dbReference type="SUPFAM" id="SSF56601">
    <property type="entry name" value="beta-lactamase/transpeptidase-like"/>
    <property type="match status" value="1"/>
</dbReference>
<accession>A0ABT0MB45</accession>
<dbReference type="InterPro" id="IPR050491">
    <property type="entry name" value="AmpC-like"/>
</dbReference>
<evidence type="ECO:0000313" key="4">
    <source>
        <dbReference type="EMBL" id="MCL1632091.1"/>
    </source>
</evidence>
<dbReference type="InterPro" id="IPR001466">
    <property type="entry name" value="Beta-lactam-related"/>
</dbReference>
<dbReference type="PANTHER" id="PTHR46825">
    <property type="entry name" value="D-ALANYL-D-ALANINE-CARBOXYPEPTIDASE/ENDOPEPTIDASE AMPH"/>
    <property type="match status" value="1"/>
</dbReference>
<organism evidence="4 5">
    <name type="scientific">Sporolactobacillus mangiferae</name>
    <dbReference type="NCBI Taxonomy" id="2940498"/>
    <lineage>
        <taxon>Bacteria</taxon>
        <taxon>Bacillati</taxon>
        <taxon>Bacillota</taxon>
        <taxon>Bacilli</taxon>
        <taxon>Bacillales</taxon>
        <taxon>Sporolactobacillaceae</taxon>
        <taxon>Sporolactobacillus</taxon>
    </lineage>
</organism>
<keyword evidence="5" id="KW-1185">Reference proteome</keyword>
<evidence type="ECO:0000313" key="5">
    <source>
        <dbReference type="Proteomes" id="UP001203004"/>
    </source>
</evidence>
<comment type="caution">
    <text evidence="4">The sequence shown here is derived from an EMBL/GenBank/DDBJ whole genome shotgun (WGS) entry which is preliminary data.</text>
</comment>
<sequence length="360" mass="41116">MERLFQRILDDYEQNHNFSGNVLVKKGNELLFTHTCGMAHRGFHVPNRLDTKFDTASVTKVFTAVAVLLLVDEGKIYLNDRITDLIDLNETEIPGDVTVEQLLTHTSGIADDADEEAGENYADLFRNKPNYSIQETADFLPQFAYKKPLFRAGTNMRYNNCAFVLLGMAIEQLSGMDYRQFVMKRIVQPLKLLHTEFCAMDGVNENTAEGYMACRDEEGRLIQWKKNIYSYPPIGSPDGGIYSTVEDLDRLLRAMKSGALLSSKRSAMFFQPHCPFERPFVRLKPELEATITTGYGFEFVMINHKVFCVRKDGMNDGVAAMLSYYPKSDVSLVILCNQDCNIWNMHREIQTVLYDHGQIY</sequence>
<name>A0ABT0MB45_9BACL</name>
<dbReference type="RefSeq" id="WP_249101379.1">
    <property type="nucleotide sequence ID" value="NZ_JAMAST010000009.1"/>
</dbReference>
<dbReference type="Pfam" id="PF00144">
    <property type="entry name" value="Beta-lactamase"/>
    <property type="match status" value="1"/>
</dbReference>
<evidence type="ECO:0000259" key="3">
    <source>
        <dbReference type="Pfam" id="PF00144"/>
    </source>
</evidence>
<reference evidence="4 5" key="1">
    <citation type="submission" date="2022-05" db="EMBL/GenBank/DDBJ databases">
        <title>Sporolactobacillus sp nov CPB3-1, isolated from tree bark (Mangifera indica L.).</title>
        <authorList>
            <person name="Phuengjayaem S."/>
            <person name="Tanasupawat S."/>
        </authorList>
    </citation>
    <scope>NUCLEOTIDE SEQUENCE [LARGE SCALE GENOMIC DNA]</scope>
    <source>
        <strain evidence="4 5">CPB3-1</strain>
    </source>
</reference>
<keyword evidence="2" id="KW-0472">Membrane</keyword>
<protein>
    <submittedName>
        <fullName evidence="4">Beta-lactamase family protein</fullName>
    </submittedName>
</protein>
<comment type="subcellular location">
    <subcellularLocation>
        <location evidence="1">Membrane</location>
    </subcellularLocation>
</comment>
<dbReference type="Gene3D" id="3.40.710.10">
    <property type="entry name" value="DD-peptidase/beta-lactamase superfamily"/>
    <property type="match status" value="1"/>
</dbReference>